<dbReference type="Proteomes" id="UP000790787">
    <property type="component" value="Unplaced"/>
</dbReference>
<gene>
    <name evidence="2" type="primary">LOC142178887</name>
</gene>
<keyword evidence="1" id="KW-1185">Reference proteome</keyword>
<proteinExistence type="predicted"/>
<name>A0AC58U5M1_TOBAC</name>
<dbReference type="RefSeq" id="XP_075104778.1">
    <property type="nucleotide sequence ID" value="XM_075248677.1"/>
</dbReference>
<organism evidence="1 2">
    <name type="scientific">Nicotiana tabacum</name>
    <name type="common">Common tobacco</name>
    <dbReference type="NCBI Taxonomy" id="4097"/>
    <lineage>
        <taxon>Eukaryota</taxon>
        <taxon>Viridiplantae</taxon>
        <taxon>Streptophyta</taxon>
        <taxon>Embryophyta</taxon>
        <taxon>Tracheophyta</taxon>
        <taxon>Spermatophyta</taxon>
        <taxon>Magnoliopsida</taxon>
        <taxon>eudicotyledons</taxon>
        <taxon>Gunneridae</taxon>
        <taxon>Pentapetalae</taxon>
        <taxon>asterids</taxon>
        <taxon>lamiids</taxon>
        <taxon>Solanales</taxon>
        <taxon>Solanaceae</taxon>
        <taxon>Nicotianoideae</taxon>
        <taxon>Nicotianeae</taxon>
        <taxon>Nicotiana</taxon>
    </lineage>
</organism>
<evidence type="ECO:0000313" key="2">
    <source>
        <dbReference type="RefSeq" id="XP_075104778.1"/>
    </source>
</evidence>
<reference evidence="2" key="1">
    <citation type="submission" date="2025-08" db="UniProtKB">
        <authorList>
            <consortium name="RefSeq"/>
        </authorList>
    </citation>
    <scope>IDENTIFICATION</scope>
    <source>
        <tissue evidence="2">Leaf</tissue>
    </source>
</reference>
<protein>
    <submittedName>
        <fullName evidence="2">Uncharacterized protein LOC142178887</fullName>
    </submittedName>
</protein>
<evidence type="ECO:0000313" key="1">
    <source>
        <dbReference type="Proteomes" id="UP000790787"/>
    </source>
</evidence>
<sequence length="180" mass="20487">MINHLAYADDAIIFSSSEATSLRLIMEVLNAYEAASGQLINKAKSAVYVHHSTSDQVARKIEGITGIQRKDFPFFYLGCPIFYKRRKMEYYEDLISKVLDKLQAWKGKLLSIGGRAVLISSVLQTMPIRLLLCYGGTSGLSHLLELFYESKIFEEDACNCCALERWITRLEKNVGMQRLY</sequence>
<accession>A0AC58U5M1</accession>